<dbReference type="Proteomes" id="UP001595925">
    <property type="component" value="Unassembled WGS sequence"/>
</dbReference>
<feature type="transmembrane region" description="Helical" evidence="1">
    <location>
        <begin position="12"/>
        <end position="33"/>
    </location>
</feature>
<dbReference type="EMBL" id="JBHSJG010000014">
    <property type="protein sequence ID" value="MFC4987029.1"/>
    <property type="molecule type" value="Genomic_DNA"/>
</dbReference>
<dbReference type="RefSeq" id="WP_224828278.1">
    <property type="nucleotide sequence ID" value="NZ_JAIVEF010000005.1"/>
</dbReference>
<dbReference type="AlphaFoldDB" id="A0ABD5QBS3"/>
<sequence>MTDFRTLAVRVLSGPATVVVFCLLFVPFVLGVFDARLMTPLAAPGYTVMLAMTAVGSRLVSYDLWIYWVPFLAACYAVAVAAGGLYYGFRLAR</sequence>
<reference evidence="2 3" key="1">
    <citation type="journal article" date="2019" name="Int. J. Syst. Evol. Microbiol.">
        <title>The Global Catalogue of Microorganisms (GCM) 10K type strain sequencing project: providing services to taxonomists for standard genome sequencing and annotation.</title>
        <authorList>
            <consortium name="The Broad Institute Genomics Platform"/>
            <consortium name="The Broad Institute Genome Sequencing Center for Infectious Disease"/>
            <person name="Wu L."/>
            <person name="Ma J."/>
        </authorList>
    </citation>
    <scope>NUCLEOTIDE SEQUENCE [LARGE SCALE GENOMIC DNA]</scope>
    <source>
        <strain evidence="2 3">CGMCC 1.15824</strain>
    </source>
</reference>
<comment type="caution">
    <text evidence="2">The sequence shown here is derived from an EMBL/GenBank/DDBJ whole genome shotgun (WGS) entry which is preliminary data.</text>
</comment>
<accession>A0ABD5QBS3</accession>
<keyword evidence="3" id="KW-1185">Reference proteome</keyword>
<proteinExistence type="predicted"/>
<keyword evidence="1" id="KW-0472">Membrane</keyword>
<protein>
    <submittedName>
        <fullName evidence="2">Uncharacterized protein</fullName>
    </submittedName>
</protein>
<organism evidence="2 3">
    <name type="scientific">Saliphagus infecundisoli</name>
    <dbReference type="NCBI Taxonomy" id="1849069"/>
    <lineage>
        <taxon>Archaea</taxon>
        <taxon>Methanobacteriati</taxon>
        <taxon>Methanobacteriota</taxon>
        <taxon>Stenosarchaea group</taxon>
        <taxon>Halobacteria</taxon>
        <taxon>Halobacteriales</taxon>
        <taxon>Natrialbaceae</taxon>
        <taxon>Saliphagus</taxon>
    </lineage>
</organism>
<keyword evidence="1" id="KW-0812">Transmembrane</keyword>
<name>A0ABD5QBS3_9EURY</name>
<evidence type="ECO:0000313" key="2">
    <source>
        <dbReference type="EMBL" id="MFC4987029.1"/>
    </source>
</evidence>
<feature type="transmembrane region" description="Helical" evidence="1">
    <location>
        <begin position="65"/>
        <end position="89"/>
    </location>
</feature>
<evidence type="ECO:0000313" key="3">
    <source>
        <dbReference type="Proteomes" id="UP001595925"/>
    </source>
</evidence>
<gene>
    <name evidence="2" type="ORF">ACFPFO_04435</name>
</gene>
<evidence type="ECO:0000256" key="1">
    <source>
        <dbReference type="SAM" id="Phobius"/>
    </source>
</evidence>
<keyword evidence="1" id="KW-1133">Transmembrane helix</keyword>